<evidence type="ECO:0000313" key="2">
    <source>
        <dbReference type="Proteomes" id="UP000185744"/>
    </source>
</evidence>
<dbReference type="AlphaFoldDB" id="A0A1Q6DWJ8"/>
<sequence length="45" mass="5462">MNKYIDKIKEDREYPLHLRNDTFSIEKAENTNKFDYWARIPVAST</sequence>
<dbReference type="EMBL" id="MSDW01000001">
    <property type="protein sequence ID" value="OKY78708.1"/>
    <property type="molecule type" value="Genomic_DNA"/>
</dbReference>
<accession>A0A1Q6DWJ8</accession>
<proteinExistence type="predicted"/>
<gene>
    <name evidence="1" type="ORF">BTN85_1206</name>
</gene>
<protein>
    <submittedName>
        <fullName evidence="1">Uncharacterized protein</fullName>
    </submittedName>
</protein>
<keyword evidence="2" id="KW-1185">Reference proteome</keyword>
<evidence type="ECO:0000313" key="1">
    <source>
        <dbReference type="EMBL" id="OKY78708.1"/>
    </source>
</evidence>
<comment type="caution">
    <text evidence="1">The sequence shown here is derived from an EMBL/GenBank/DDBJ whole genome shotgun (WGS) entry which is preliminary data.</text>
</comment>
<organism evidence="1 2">
    <name type="scientific">Methanohalarchaeum thermophilum</name>
    <dbReference type="NCBI Taxonomy" id="1903181"/>
    <lineage>
        <taxon>Archaea</taxon>
        <taxon>Methanobacteriati</taxon>
        <taxon>Methanobacteriota</taxon>
        <taxon>Methanonatronarchaeia</taxon>
        <taxon>Methanonatronarchaeales</taxon>
        <taxon>Methanonatronarchaeaceae</taxon>
        <taxon>Candidatus Methanohalarchaeum</taxon>
    </lineage>
</organism>
<dbReference type="Proteomes" id="UP000185744">
    <property type="component" value="Unassembled WGS sequence"/>
</dbReference>
<dbReference type="InParanoid" id="A0A1Q6DWJ8"/>
<reference evidence="1" key="1">
    <citation type="submission" date="2016-12" db="EMBL/GenBank/DDBJ databases">
        <title>Discovery of methanogenic haloarchaea.</title>
        <authorList>
            <person name="Sorokin D.Y."/>
            <person name="Makarova K.S."/>
            <person name="Abbas B."/>
            <person name="Ferrer M."/>
            <person name="Golyshin P.N."/>
        </authorList>
    </citation>
    <scope>NUCLEOTIDE SEQUENCE [LARGE SCALE GENOMIC DNA]</scope>
    <source>
        <strain evidence="1">HMET1</strain>
    </source>
</reference>
<name>A0A1Q6DWJ8_METT1</name>